<dbReference type="Proteomes" id="UP000824366">
    <property type="component" value="Chromosome"/>
</dbReference>
<organism evidence="2 3">
    <name type="scientific">Rhodoferax lithotrophicus</name>
    <dbReference type="NCBI Taxonomy" id="2798804"/>
    <lineage>
        <taxon>Bacteria</taxon>
        <taxon>Pseudomonadati</taxon>
        <taxon>Pseudomonadota</taxon>
        <taxon>Betaproteobacteria</taxon>
        <taxon>Burkholderiales</taxon>
        <taxon>Comamonadaceae</taxon>
        <taxon>Rhodoferax</taxon>
    </lineage>
</organism>
<keyword evidence="3" id="KW-1185">Reference proteome</keyword>
<evidence type="ECO:0000256" key="1">
    <source>
        <dbReference type="SAM" id="SignalP"/>
    </source>
</evidence>
<dbReference type="RefSeq" id="WP_223906700.1">
    <property type="nucleotide sequence ID" value="NZ_AP024238.1"/>
</dbReference>
<sequence>MNKFFSPWLLALVGVAATQSSLAQSDPSAPVSTVPVIQAAATHPVTPVMTHDVATMIKLSHQAQAQYRRTGSSQDLARVNAMRHELASLGFGRATQPAPAVMTDTP</sequence>
<proteinExistence type="predicted"/>
<keyword evidence="1" id="KW-0732">Signal</keyword>
<gene>
    <name evidence="2" type="ORF">MIZ03_0150</name>
</gene>
<evidence type="ECO:0008006" key="4">
    <source>
        <dbReference type="Google" id="ProtNLM"/>
    </source>
</evidence>
<reference evidence="2 3" key="1">
    <citation type="journal article" date="2021" name="Microbiol. Spectr.">
        <title>A Single Bacterium Capable of Oxidation and Reduction of Iron at Circumneutral pH.</title>
        <authorList>
            <person name="Kato S."/>
            <person name="Ohkuma M."/>
        </authorList>
    </citation>
    <scope>NUCLEOTIDE SEQUENCE [LARGE SCALE GENOMIC DNA]</scope>
    <source>
        <strain evidence="2 3">MIZ03</strain>
    </source>
</reference>
<feature type="signal peptide" evidence="1">
    <location>
        <begin position="1"/>
        <end position="23"/>
    </location>
</feature>
<dbReference type="EMBL" id="AP024238">
    <property type="protein sequence ID" value="BCO25290.1"/>
    <property type="molecule type" value="Genomic_DNA"/>
</dbReference>
<protein>
    <recommendedName>
        <fullName evidence="4">DUF4148 domain-containing protein</fullName>
    </recommendedName>
</protein>
<name>A0ABM7MGJ8_9BURK</name>
<accession>A0ABM7MGJ8</accession>
<evidence type="ECO:0000313" key="3">
    <source>
        <dbReference type="Proteomes" id="UP000824366"/>
    </source>
</evidence>
<evidence type="ECO:0000313" key="2">
    <source>
        <dbReference type="EMBL" id="BCO25290.1"/>
    </source>
</evidence>
<feature type="chain" id="PRO_5046687849" description="DUF4148 domain-containing protein" evidence="1">
    <location>
        <begin position="24"/>
        <end position="106"/>
    </location>
</feature>